<dbReference type="InterPro" id="IPR002508">
    <property type="entry name" value="MurNAc-LAA_cat"/>
</dbReference>
<dbReference type="CDD" id="cd02696">
    <property type="entry name" value="MurNAc-LAA"/>
    <property type="match status" value="1"/>
</dbReference>
<evidence type="ECO:0000256" key="1">
    <source>
        <dbReference type="ARBA" id="ARBA00001561"/>
    </source>
</evidence>
<comment type="catalytic activity">
    <reaction evidence="1">
        <text>Hydrolyzes the link between N-acetylmuramoyl residues and L-amino acid residues in certain cell-wall glycopeptides.</text>
        <dbReference type="EC" id="3.5.1.28"/>
    </reaction>
</comment>
<evidence type="ECO:0000313" key="5">
    <source>
        <dbReference type="EMBL" id="SHI73086.1"/>
    </source>
</evidence>
<proteinExistence type="predicted"/>
<gene>
    <name evidence="5" type="ORF">SAMN04487908_10525</name>
</gene>
<dbReference type="OrthoDB" id="9806267at2"/>
<dbReference type="AlphaFoldDB" id="A0A1M6DIJ8"/>
<evidence type="ECO:0000256" key="3">
    <source>
        <dbReference type="ARBA" id="ARBA00022801"/>
    </source>
</evidence>
<dbReference type="EMBL" id="FQYV01000005">
    <property type="protein sequence ID" value="SHI73086.1"/>
    <property type="molecule type" value="Genomic_DNA"/>
</dbReference>
<protein>
    <recommendedName>
        <fullName evidence="2">N-acetylmuramoyl-L-alanine amidase</fullName>
        <ecNumber evidence="2">3.5.1.28</ecNumber>
    </recommendedName>
</protein>
<evidence type="ECO:0000256" key="2">
    <source>
        <dbReference type="ARBA" id="ARBA00011901"/>
    </source>
</evidence>
<dbReference type="Proteomes" id="UP000184172">
    <property type="component" value="Unassembled WGS sequence"/>
</dbReference>
<name>A0A1M6DIJ8_9FLAO</name>
<dbReference type="SMART" id="SM00646">
    <property type="entry name" value="Ami_3"/>
    <property type="match status" value="1"/>
</dbReference>
<dbReference type="PANTHER" id="PTHR30404">
    <property type="entry name" value="N-ACETYLMURAMOYL-L-ALANINE AMIDASE"/>
    <property type="match status" value="1"/>
</dbReference>
<dbReference type="InterPro" id="IPR050695">
    <property type="entry name" value="N-acetylmuramoyl_amidase_3"/>
</dbReference>
<dbReference type="PANTHER" id="PTHR30404:SF0">
    <property type="entry name" value="N-ACETYLMURAMOYL-L-ALANINE AMIDASE AMIC"/>
    <property type="match status" value="1"/>
</dbReference>
<organism evidence="5 6">
    <name type="scientific">Aequorivita viscosa</name>
    <dbReference type="NCBI Taxonomy" id="797419"/>
    <lineage>
        <taxon>Bacteria</taxon>
        <taxon>Pseudomonadati</taxon>
        <taxon>Bacteroidota</taxon>
        <taxon>Flavobacteriia</taxon>
        <taxon>Flavobacteriales</taxon>
        <taxon>Flavobacteriaceae</taxon>
        <taxon>Aequorivita</taxon>
    </lineage>
</organism>
<dbReference type="EC" id="3.5.1.28" evidence="2"/>
<dbReference type="GO" id="GO:0009253">
    <property type="term" value="P:peptidoglycan catabolic process"/>
    <property type="evidence" value="ECO:0007669"/>
    <property type="project" value="InterPro"/>
</dbReference>
<dbReference type="SUPFAM" id="SSF53187">
    <property type="entry name" value="Zn-dependent exopeptidases"/>
    <property type="match status" value="1"/>
</dbReference>
<evidence type="ECO:0000259" key="4">
    <source>
        <dbReference type="SMART" id="SM00646"/>
    </source>
</evidence>
<keyword evidence="3" id="KW-0378">Hydrolase</keyword>
<dbReference type="GO" id="GO:0030288">
    <property type="term" value="C:outer membrane-bounded periplasmic space"/>
    <property type="evidence" value="ECO:0007669"/>
    <property type="project" value="TreeGrafter"/>
</dbReference>
<dbReference type="STRING" id="797419.SAMN05216556_106147"/>
<evidence type="ECO:0000313" key="6">
    <source>
        <dbReference type="Proteomes" id="UP000184172"/>
    </source>
</evidence>
<keyword evidence="6" id="KW-1185">Reference proteome</keyword>
<feature type="domain" description="MurNAc-LAA" evidence="4">
    <location>
        <begin position="85"/>
        <end position="196"/>
    </location>
</feature>
<dbReference type="RefSeq" id="WP_073215671.1">
    <property type="nucleotide sequence ID" value="NZ_FNNS01000006.1"/>
</dbReference>
<dbReference type="GO" id="GO:0008745">
    <property type="term" value="F:N-acetylmuramoyl-L-alanine amidase activity"/>
    <property type="evidence" value="ECO:0007669"/>
    <property type="project" value="UniProtKB-EC"/>
</dbReference>
<reference evidence="6" key="1">
    <citation type="submission" date="2016-11" db="EMBL/GenBank/DDBJ databases">
        <authorList>
            <person name="Varghese N."/>
            <person name="Submissions S."/>
        </authorList>
    </citation>
    <scope>NUCLEOTIDE SEQUENCE [LARGE SCALE GENOMIC DNA]</scope>
    <source>
        <strain evidence="6">DSM 26349</strain>
    </source>
</reference>
<accession>A0A1M6DIJ8</accession>
<dbReference type="Pfam" id="PF01520">
    <property type="entry name" value="Amidase_3"/>
    <property type="match status" value="1"/>
</dbReference>
<sequence>MIHYLKIFGLTLLLFTFSFSYAGEKIIVIDLGHGGKDNGVEVEGVFEKDLVLEIAQKIQALTANAEFKIILTRESDVSLSLKDRVDYIKSLNPDFVISLHINADPNTRVNGFDLFVSPQNTKNLESLELAERIETSLSKEFTSNGIKESNFYILKNVNRASVTLELGYLSNPGNRYLLTSEYGQHRIAEAIYNVLK</sequence>
<dbReference type="Gene3D" id="3.40.630.40">
    <property type="entry name" value="Zn-dependent exopeptidases"/>
    <property type="match status" value="1"/>
</dbReference>